<comment type="caution">
    <text evidence="2">The sequence shown here is derived from an EMBL/GenBank/DDBJ whole genome shotgun (WGS) entry which is preliminary data.</text>
</comment>
<gene>
    <name evidence="2" type="primary">g5081</name>
    <name evidence="2" type="ORF">VP750_LOCUS4340</name>
</gene>
<accession>A0ABP1FUH6</accession>
<dbReference type="Proteomes" id="UP001497392">
    <property type="component" value="Unassembled WGS sequence"/>
</dbReference>
<protein>
    <submittedName>
        <fullName evidence="2">G5081 protein</fullName>
    </submittedName>
</protein>
<organism evidence="2 3">
    <name type="scientific">Coccomyxa viridis</name>
    <dbReference type="NCBI Taxonomy" id="1274662"/>
    <lineage>
        <taxon>Eukaryota</taxon>
        <taxon>Viridiplantae</taxon>
        <taxon>Chlorophyta</taxon>
        <taxon>core chlorophytes</taxon>
        <taxon>Trebouxiophyceae</taxon>
        <taxon>Trebouxiophyceae incertae sedis</taxon>
        <taxon>Coccomyxaceae</taxon>
        <taxon>Coccomyxa</taxon>
    </lineage>
</organism>
<proteinExistence type="predicted"/>
<feature type="region of interest" description="Disordered" evidence="1">
    <location>
        <begin position="587"/>
        <end position="652"/>
    </location>
</feature>
<evidence type="ECO:0000313" key="3">
    <source>
        <dbReference type="Proteomes" id="UP001497392"/>
    </source>
</evidence>
<dbReference type="EMBL" id="CAXHTA020000007">
    <property type="protein sequence ID" value="CAL5222681.1"/>
    <property type="molecule type" value="Genomic_DNA"/>
</dbReference>
<feature type="compositionally biased region" description="Acidic residues" evidence="1">
    <location>
        <begin position="633"/>
        <end position="644"/>
    </location>
</feature>
<feature type="compositionally biased region" description="Basic and acidic residues" evidence="1">
    <location>
        <begin position="602"/>
        <end position="616"/>
    </location>
</feature>
<sequence>MGEAFYTSRKTFLLIGHAAGESRDVLRRNLTRLCQAQGLSMGSLTASDGLAFIQAVASGCQVICLEESVPECPAAASFAATAALSGYALTMRRLSQQGSGKSLCKLYCMQAGQESLLAAAIIAPILFRETIFGLPRQHSAGGLQVAPAQPQQADANGVAPLMLAGQPHEPADASSGQTQQLLRTTPQHCNGHDRQRRDNEEGGLPPSAGEQHDPKDAGCLGKDAAAPDASGIEPSSARGGAAGREENPAADGPDEQQPDGPDAGLPHPGVAQPADEQTEVVDLISDSDDERANVPASQAAAPRTGQAVPPKGGREEALRGAGAARRSARISSQCESDAGESNEEQRRSKRPKAWLKGHRKREPKAEPPKAKKSRLGKAPQTPAAPAARQSKPNPVKARAAAASGKRVAKPKPPPPQTQVQQLKKPQVRQDPKDSKAGGVTGAQIARCLIKVPQDESSEWSSEAEGADQPLEQEDGAVQSSKAPVKTTPVGAAKAETAQPPSSAARPAGKTPAPTPQHPPKAQAAEKHGTPLPQSAAKVENAKAVTPPQAPASSTAPASVKPEDSPIKSRVPYSEADVVALLAAFEQNRCSQAASQSPAKKCKREDKGKGKMSEMPRDPGQPGPSNAVYCTPAEEVDFSDDDSEGWDLMSGLL</sequence>
<feature type="compositionally biased region" description="Low complexity" evidence="1">
    <location>
        <begin position="543"/>
        <end position="559"/>
    </location>
</feature>
<feature type="compositionally biased region" description="Low complexity" evidence="1">
    <location>
        <begin position="395"/>
        <end position="405"/>
    </location>
</feature>
<feature type="region of interest" description="Disordered" evidence="1">
    <location>
        <begin position="187"/>
        <end position="568"/>
    </location>
</feature>
<reference evidence="2 3" key="1">
    <citation type="submission" date="2024-06" db="EMBL/GenBank/DDBJ databases">
        <authorList>
            <person name="Kraege A."/>
            <person name="Thomma B."/>
        </authorList>
    </citation>
    <scope>NUCLEOTIDE SEQUENCE [LARGE SCALE GENOMIC DNA]</scope>
</reference>
<evidence type="ECO:0000256" key="1">
    <source>
        <dbReference type="SAM" id="MobiDB-lite"/>
    </source>
</evidence>
<feature type="compositionally biased region" description="Low complexity" evidence="1">
    <location>
        <begin position="378"/>
        <end position="387"/>
    </location>
</feature>
<evidence type="ECO:0000313" key="2">
    <source>
        <dbReference type="EMBL" id="CAL5222681.1"/>
    </source>
</evidence>
<feature type="compositionally biased region" description="Basic and acidic residues" evidence="1">
    <location>
        <begin position="190"/>
        <end position="200"/>
    </location>
</feature>
<feature type="compositionally biased region" description="Basic residues" evidence="1">
    <location>
        <begin position="347"/>
        <end position="362"/>
    </location>
</feature>
<name>A0ABP1FUH6_9CHLO</name>
<keyword evidence="3" id="KW-1185">Reference proteome</keyword>
<feature type="compositionally biased region" description="Polar residues" evidence="1">
    <location>
        <begin position="587"/>
        <end position="597"/>
    </location>
</feature>